<feature type="region of interest" description="Disordered" evidence="1">
    <location>
        <begin position="129"/>
        <end position="167"/>
    </location>
</feature>
<proteinExistence type="predicted"/>
<gene>
    <name evidence="2" type="ORF">EYF80_002603</name>
</gene>
<dbReference type="Proteomes" id="UP000314294">
    <property type="component" value="Unassembled WGS sequence"/>
</dbReference>
<dbReference type="EMBL" id="SRLO01000011">
    <property type="protein sequence ID" value="TNN87402.1"/>
    <property type="molecule type" value="Genomic_DNA"/>
</dbReference>
<comment type="caution">
    <text evidence="2">The sequence shown here is derived from an EMBL/GenBank/DDBJ whole genome shotgun (WGS) entry which is preliminary data.</text>
</comment>
<feature type="compositionally biased region" description="Basic and acidic residues" evidence="1">
    <location>
        <begin position="147"/>
        <end position="167"/>
    </location>
</feature>
<organism evidence="2 3">
    <name type="scientific">Liparis tanakae</name>
    <name type="common">Tanaka's snailfish</name>
    <dbReference type="NCBI Taxonomy" id="230148"/>
    <lineage>
        <taxon>Eukaryota</taxon>
        <taxon>Metazoa</taxon>
        <taxon>Chordata</taxon>
        <taxon>Craniata</taxon>
        <taxon>Vertebrata</taxon>
        <taxon>Euteleostomi</taxon>
        <taxon>Actinopterygii</taxon>
        <taxon>Neopterygii</taxon>
        <taxon>Teleostei</taxon>
        <taxon>Neoteleostei</taxon>
        <taxon>Acanthomorphata</taxon>
        <taxon>Eupercaria</taxon>
        <taxon>Perciformes</taxon>
        <taxon>Cottioidei</taxon>
        <taxon>Cottales</taxon>
        <taxon>Liparidae</taxon>
        <taxon>Liparis</taxon>
    </lineage>
</organism>
<reference evidence="2 3" key="1">
    <citation type="submission" date="2019-03" db="EMBL/GenBank/DDBJ databases">
        <title>First draft genome of Liparis tanakae, snailfish: a comprehensive survey of snailfish specific genes.</title>
        <authorList>
            <person name="Kim W."/>
            <person name="Song I."/>
            <person name="Jeong J.-H."/>
            <person name="Kim D."/>
            <person name="Kim S."/>
            <person name="Ryu S."/>
            <person name="Song J.Y."/>
            <person name="Lee S.K."/>
        </authorList>
    </citation>
    <scope>NUCLEOTIDE SEQUENCE [LARGE SCALE GENOMIC DNA]</scope>
    <source>
        <tissue evidence="2">Muscle</tissue>
    </source>
</reference>
<keyword evidence="3" id="KW-1185">Reference proteome</keyword>
<name>A0A4Z2JDQ3_9TELE</name>
<dbReference type="AlphaFoldDB" id="A0A4Z2JDQ3"/>
<protein>
    <submittedName>
        <fullName evidence="2">Uncharacterized protein</fullName>
    </submittedName>
</protein>
<evidence type="ECO:0000313" key="2">
    <source>
        <dbReference type="EMBL" id="TNN87402.1"/>
    </source>
</evidence>
<evidence type="ECO:0000256" key="1">
    <source>
        <dbReference type="SAM" id="MobiDB-lite"/>
    </source>
</evidence>
<sequence length="167" mass="18594">MSRALTRFKNIVAQSSGSQMVDTCQMLQVRKSDILHAGAAGVPFRAVGFAFTNNHVDMEWQVGVEKLTVFLVVALVPIVALRAAEDPSRLGHSPPSGRWGTWCFRAWFNVDFERAPHCNNITTTIKDWVWPSRPGKDGPNRGQGKKKKDEDTSDKATLDKDNNLTLN</sequence>
<evidence type="ECO:0000313" key="3">
    <source>
        <dbReference type="Proteomes" id="UP000314294"/>
    </source>
</evidence>
<accession>A0A4Z2JDQ3</accession>